<gene>
    <name evidence="9" type="ORF">PSYICH_LOCUS9128</name>
</gene>
<keyword evidence="2" id="KW-0813">Transport</keyword>
<feature type="domain" description="TRAPPC10/Trs130 N-terminal" evidence="7">
    <location>
        <begin position="17"/>
        <end position="319"/>
    </location>
</feature>
<comment type="subcellular location">
    <subcellularLocation>
        <location evidence="1">Golgi apparatus</location>
    </subcellularLocation>
</comment>
<evidence type="ECO:0000313" key="9">
    <source>
        <dbReference type="EMBL" id="CAH1108149.1"/>
    </source>
</evidence>
<dbReference type="GO" id="GO:1990071">
    <property type="term" value="C:TRAPPII protein complex"/>
    <property type="evidence" value="ECO:0007669"/>
    <property type="project" value="InterPro"/>
</dbReference>
<organism evidence="9 10">
    <name type="scientific">Psylliodes chrysocephalus</name>
    <dbReference type="NCBI Taxonomy" id="3402493"/>
    <lineage>
        <taxon>Eukaryota</taxon>
        <taxon>Metazoa</taxon>
        <taxon>Ecdysozoa</taxon>
        <taxon>Arthropoda</taxon>
        <taxon>Hexapoda</taxon>
        <taxon>Insecta</taxon>
        <taxon>Pterygota</taxon>
        <taxon>Neoptera</taxon>
        <taxon>Endopterygota</taxon>
        <taxon>Coleoptera</taxon>
        <taxon>Polyphaga</taxon>
        <taxon>Cucujiformia</taxon>
        <taxon>Chrysomeloidea</taxon>
        <taxon>Chrysomelidae</taxon>
        <taxon>Galerucinae</taxon>
        <taxon>Alticini</taxon>
        <taxon>Psylliodes</taxon>
    </lineage>
</organism>
<feature type="domain" description="Trafficking protein particle complex subunit 11" evidence="5">
    <location>
        <begin position="425"/>
        <end position="529"/>
    </location>
</feature>
<name>A0A9P0CTQ9_9CUCU</name>
<dbReference type="Pfam" id="PF23604">
    <property type="entry name" value="Ig_TRAPPC10"/>
    <property type="match status" value="1"/>
</dbReference>
<dbReference type="GO" id="GO:0006891">
    <property type="term" value="P:intra-Golgi vesicle-mediated transport"/>
    <property type="evidence" value="ECO:0007669"/>
    <property type="project" value="TreeGrafter"/>
</dbReference>
<feature type="region of interest" description="Disordered" evidence="4">
    <location>
        <begin position="1075"/>
        <end position="1104"/>
    </location>
</feature>
<dbReference type="InterPro" id="IPR021773">
    <property type="entry name" value="TPC11"/>
</dbReference>
<evidence type="ECO:0000259" key="8">
    <source>
        <dbReference type="Pfam" id="PF23604"/>
    </source>
</evidence>
<sequence length="1118" mass="126148">MKMNGTDLKEEGSLIDRRPIITCAGEIEVFSVIEDNLTEALPQDTYEWRRTFGRPVRSVHIGGVFVPYSPAALSKSNSWDLIRQPLFHIYWTDCSDVELYKSSVKEDIENWLKELSSKEINDWLIVVVENFDGKRTNKLLPRTTVLDKIRADFAPKQGDRCVSVINPGKIESRSADSWRGLVNRVRHLLLAAYAKAVYRLEEHVRQQREKRNEHGWNFMHYFSLQEELAQVLEMLGLYDEALVQYDELDALFSQFVANGITSDSVSWLSNFQKPLERWHGLKLGSSKLPKDPSILELRAYLFAKQAHMLLLTNKVWEMASRSLPFLNTCSKELIILEVTAPPGAISCWLFLAAMEVLETCDKFNHADEVKEYSLHTAGVWEYASQKIRSLGELCGLMPGGFPTSEQLHIVVELSAGMGDNPGTSDSPSPTDKLKVALCSQEAFNKTYLELAELAMGTYKHIGRLRSARLVGRELASFYMLVGETQKAAAFLTDILRTFEQDGWHELAAQTQIELAECFLKAEDTRKYVCACAAVSAALEIDTLIRWTYFDDMCKCVNLLKEPLIVPFNDIFKITSVCIKNDGDIMQDSDINLELLIESNFPKEILCTKMAVSLETFPEPVKDNKKTQEKVWPSRLLTAKDMRAQDVMLQRLKMKKNLDFKQDRQLAAAGVASKFTELRRKSSTSQQVKEEVGECLEVVNLPLVITPGLNLIRLKKRATHIGKYFLGQTIMHVKNLHIVSPTLTPRLVFDVKEEHPTLKLYKKAAPLLTGIEQSMNLILTIGSYSIDPKSTVKLITSNGLSLHTEQDAPLQNSLEIEVGENYPFSSSRRSLRVLADALSKDHQVTIHVPWTPKPIVVMLSFTPPLTSSWKLFTVLMKKFIQINVIGQCNVDIIPRGVNLNVDKTCELVEKNCHSSQIISNGSTHSYIWELVIGAEMESVIKAEFSMVYRLHNQDGDNKLFQYFFDIADYQTLYILDTNVDPSKGSEFCKVGIVCHLHLTIENNSSSFSPVTEAIKSIMYEVLAEQSVWAVCGRTAGVVSFESQEKYQTVVLEVMPLTSGHLPLPLVRISKYIPAESGGADKSKKNDSHPRLEPFSPGQVYNKSKGKQLHVIANVSENAQ</sequence>
<dbReference type="InterPro" id="IPR056917">
    <property type="entry name" value="Ig_TRAPPC10"/>
</dbReference>
<feature type="compositionally biased region" description="Basic and acidic residues" evidence="4">
    <location>
        <begin position="1077"/>
        <end position="1090"/>
    </location>
</feature>
<dbReference type="Proteomes" id="UP001153636">
    <property type="component" value="Chromosome 3"/>
</dbReference>
<evidence type="ECO:0000256" key="3">
    <source>
        <dbReference type="ARBA" id="ARBA00023034"/>
    </source>
</evidence>
<dbReference type="InterPro" id="IPR056913">
    <property type="entry name" value="TRAPPC10/Trs130_N"/>
</dbReference>
<keyword evidence="3" id="KW-0333">Golgi apparatus</keyword>
<dbReference type="Pfam" id="PF11817">
    <property type="entry name" value="Foie-gras_1"/>
    <property type="match status" value="1"/>
</dbReference>
<evidence type="ECO:0000259" key="5">
    <source>
        <dbReference type="Pfam" id="PF11817"/>
    </source>
</evidence>
<feature type="domain" description="TRAPPC10/Trs130 C-terminal" evidence="6">
    <location>
        <begin position="977"/>
        <end position="1110"/>
    </location>
</feature>
<evidence type="ECO:0000256" key="4">
    <source>
        <dbReference type="SAM" id="MobiDB-lite"/>
    </source>
</evidence>
<accession>A0A9P0CTQ9</accession>
<dbReference type="InterPro" id="IPR045126">
    <property type="entry name" value="TRAPPC10/Trs130"/>
</dbReference>
<dbReference type="PANTHER" id="PTHR13251:SF3">
    <property type="entry name" value="TRAFFICKING PROTEIN PARTICLE COMPLEX SUBUNIT 10"/>
    <property type="match status" value="1"/>
</dbReference>
<dbReference type="GO" id="GO:0034498">
    <property type="term" value="P:early endosome to Golgi transport"/>
    <property type="evidence" value="ECO:0007669"/>
    <property type="project" value="TreeGrafter"/>
</dbReference>
<dbReference type="InterPro" id="IPR022233">
    <property type="entry name" value="TRAPPC10/Trs130_C"/>
</dbReference>
<evidence type="ECO:0000313" key="10">
    <source>
        <dbReference type="Proteomes" id="UP001153636"/>
    </source>
</evidence>
<protein>
    <recommendedName>
        <fullName evidence="11">Trafficking protein particle complex subunit 10</fullName>
    </recommendedName>
</protein>
<evidence type="ECO:0000256" key="1">
    <source>
        <dbReference type="ARBA" id="ARBA00004555"/>
    </source>
</evidence>
<feature type="domain" description="TRAPPC10 Ig-like" evidence="8">
    <location>
        <begin position="755"/>
        <end position="862"/>
    </location>
</feature>
<evidence type="ECO:0000259" key="7">
    <source>
        <dbReference type="Pfam" id="PF23036"/>
    </source>
</evidence>
<dbReference type="AlphaFoldDB" id="A0A9P0CTQ9"/>
<evidence type="ECO:0000259" key="6">
    <source>
        <dbReference type="Pfam" id="PF12584"/>
    </source>
</evidence>
<dbReference type="Pfam" id="PF23036">
    <property type="entry name" value="TRAPPC10_1st"/>
    <property type="match status" value="1"/>
</dbReference>
<dbReference type="GO" id="GO:0005829">
    <property type="term" value="C:cytosol"/>
    <property type="evidence" value="ECO:0007669"/>
    <property type="project" value="GOC"/>
</dbReference>
<dbReference type="EMBL" id="OV651815">
    <property type="protein sequence ID" value="CAH1108149.1"/>
    <property type="molecule type" value="Genomic_DNA"/>
</dbReference>
<evidence type="ECO:0008006" key="11">
    <source>
        <dbReference type="Google" id="ProtNLM"/>
    </source>
</evidence>
<dbReference type="PANTHER" id="PTHR13251">
    <property type="entry name" value="EPILEPSY HOLOPROSENCEPHALY CANDIDATE 1/TMEM1"/>
    <property type="match status" value="1"/>
</dbReference>
<proteinExistence type="predicted"/>
<dbReference type="OrthoDB" id="10256906at2759"/>
<reference evidence="9" key="1">
    <citation type="submission" date="2022-01" db="EMBL/GenBank/DDBJ databases">
        <authorList>
            <person name="King R."/>
        </authorList>
    </citation>
    <scope>NUCLEOTIDE SEQUENCE</scope>
</reference>
<dbReference type="Pfam" id="PF12584">
    <property type="entry name" value="TRAPPC10"/>
    <property type="match status" value="1"/>
</dbReference>
<evidence type="ECO:0000256" key="2">
    <source>
        <dbReference type="ARBA" id="ARBA00022448"/>
    </source>
</evidence>
<keyword evidence="10" id="KW-1185">Reference proteome</keyword>